<reference evidence="2 3" key="1">
    <citation type="journal article" date="2016" name="Nat. Commun.">
        <title>Thousands of microbial genomes shed light on interconnected biogeochemical processes in an aquifer system.</title>
        <authorList>
            <person name="Anantharaman K."/>
            <person name="Brown C.T."/>
            <person name="Hug L.A."/>
            <person name="Sharon I."/>
            <person name="Castelle C.J."/>
            <person name="Probst A.J."/>
            <person name="Thomas B.C."/>
            <person name="Singh A."/>
            <person name="Wilkins M.J."/>
            <person name="Karaoz U."/>
            <person name="Brodie E.L."/>
            <person name="Williams K.H."/>
            <person name="Hubbard S.S."/>
            <person name="Banfield J.F."/>
        </authorList>
    </citation>
    <scope>NUCLEOTIDE SEQUENCE [LARGE SCALE GENOMIC DNA]</scope>
</reference>
<gene>
    <name evidence="2" type="ORF">A2851_05565</name>
</gene>
<evidence type="ECO:0008006" key="4">
    <source>
        <dbReference type="Google" id="ProtNLM"/>
    </source>
</evidence>
<dbReference type="Proteomes" id="UP000176863">
    <property type="component" value="Unassembled WGS sequence"/>
</dbReference>
<dbReference type="AlphaFoldDB" id="A0A1F6CTK8"/>
<organism evidence="2 3">
    <name type="scientific">Candidatus Kaiserbacteria bacterium RIFCSPHIGHO2_01_FULL_53_29</name>
    <dbReference type="NCBI Taxonomy" id="1798480"/>
    <lineage>
        <taxon>Bacteria</taxon>
        <taxon>Candidatus Kaiseribacteriota</taxon>
    </lineage>
</organism>
<comment type="caution">
    <text evidence="2">The sequence shown here is derived from an EMBL/GenBank/DDBJ whole genome shotgun (WGS) entry which is preliminary data.</text>
</comment>
<dbReference type="STRING" id="1798480.A2851_05565"/>
<accession>A0A1F6CTK8</accession>
<evidence type="ECO:0000313" key="3">
    <source>
        <dbReference type="Proteomes" id="UP000176863"/>
    </source>
</evidence>
<dbReference type="EMBL" id="MFKT01000029">
    <property type="protein sequence ID" value="OGG52475.1"/>
    <property type="molecule type" value="Genomic_DNA"/>
</dbReference>
<feature type="region of interest" description="Disordered" evidence="1">
    <location>
        <begin position="1"/>
        <end position="32"/>
    </location>
</feature>
<protein>
    <recommendedName>
        <fullName evidence="4">Phosphoribosyltransferase domain-containing protein</fullName>
    </recommendedName>
</protein>
<dbReference type="InterPro" id="IPR029057">
    <property type="entry name" value="PRTase-like"/>
</dbReference>
<dbReference type="InterPro" id="IPR000836">
    <property type="entry name" value="PRTase_dom"/>
</dbReference>
<dbReference type="SUPFAM" id="SSF53271">
    <property type="entry name" value="PRTase-like"/>
    <property type="match status" value="1"/>
</dbReference>
<sequence>MGLDKFFDKDKLRTPEGQRPGHLREPRDIIGSGITTPEAEAVEELREPLTNMVRELKNELANGSYDLIIGDDASGRLSTIAIGNIAQSLAKQAHREPPTVRFLAGSTGIAEREKSLQFEKDRAKTDEEVPKHKKVTRSEKVAAVGDEIAKMMKTRTRNGFPTKRALIVTDTITTGESMEVFVDALKHHGIPADIATVVQLDYDDPPDRKEKLDAFLQRWGGKLVVGKYSEADAPLIWKSTHWDEHRDIRNPSGVQKEMGDVYATPSVGENEDMRYLRVARALTKDMAADIMDEVFPKGEEQRKAA</sequence>
<evidence type="ECO:0000313" key="2">
    <source>
        <dbReference type="EMBL" id="OGG52475.1"/>
    </source>
</evidence>
<dbReference type="CDD" id="cd06223">
    <property type="entry name" value="PRTases_typeI"/>
    <property type="match status" value="1"/>
</dbReference>
<feature type="compositionally biased region" description="Basic and acidic residues" evidence="1">
    <location>
        <begin position="1"/>
        <end position="16"/>
    </location>
</feature>
<dbReference type="Gene3D" id="3.40.50.2020">
    <property type="match status" value="1"/>
</dbReference>
<evidence type="ECO:0000256" key="1">
    <source>
        <dbReference type="SAM" id="MobiDB-lite"/>
    </source>
</evidence>
<name>A0A1F6CTK8_9BACT</name>
<proteinExistence type="predicted"/>